<dbReference type="OrthoDB" id="9802846at2"/>
<organism evidence="2 3">
    <name type="scientific">Luteimonas viscosa</name>
    <dbReference type="NCBI Taxonomy" id="1132694"/>
    <lineage>
        <taxon>Bacteria</taxon>
        <taxon>Pseudomonadati</taxon>
        <taxon>Pseudomonadota</taxon>
        <taxon>Gammaproteobacteria</taxon>
        <taxon>Lysobacterales</taxon>
        <taxon>Lysobacteraceae</taxon>
        <taxon>Luteimonas</taxon>
    </lineage>
</organism>
<evidence type="ECO:0000259" key="1">
    <source>
        <dbReference type="Pfam" id="PF04965"/>
    </source>
</evidence>
<feature type="domain" description="IraD/Gp25-like" evidence="1">
    <location>
        <begin position="21"/>
        <end position="107"/>
    </location>
</feature>
<reference evidence="2 3" key="1">
    <citation type="submission" date="2019-08" db="EMBL/GenBank/DDBJ databases">
        <title>Luteimonas viscosus sp. nov., isolated from soil of a sunflower field.</title>
        <authorList>
            <person name="Jianli Z."/>
            <person name="Ying Z."/>
        </authorList>
    </citation>
    <scope>NUCLEOTIDE SEQUENCE [LARGE SCALE GENOMIC DNA]</scope>
    <source>
        <strain evidence="2 3">XBU10</strain>
    </source>
</reference>
<proteinExistence type="predicted"/>
<gene>
    <name evidence="2" type="ORF">FZO89_16495</name>
</gene>
<dbReference type="AlphaFoldDB" id="A0A5D4XGR0"/>
<sequence length="123" mass="13033">MPHLDFPYRFDGSGRTAGTDDVDHVRDLIAQVLLTAPGERVMRPDFGAGLLQLVFEPNSVAVAATAQMLVQSSLQQHLSHLIAVDAVRIGNDDGALRVDVDYRLLRDGSTASAAIDIPGGGAP</sequence>
<comment type="caution">
    <text evidence="2">The sequence shown here is derived from an EMBL/GenBank/DDBJ whole genome shotgun (WGS) entry which is preliminary data.</text>
</comment>
<dbReference type="Proteomes" id="UP000324973">
    <property type="component" value="Unassembled WGS sequence"/>
</dbReference>
<dbReference type="InterPro" id="IPR007048">
    <property type="entry name" value="IraD/Gp25-like"/>
</dbReference>
<dbReference type="SUPFAM" id="SSF160719">
    <property type="entry name" value="gpW/gp25-like"/>
    <property type="match status" value="1"/>
</dbReference>
<evidence type="ECO:0000313" key="3">
    <source>
        <dbReference type="Proteomes" id="UP000324973"/>
    </source>
</evidence>
<dbReference type="Gene3D" id="3.10.450.40">
    <property type="match status" value="1"/>
</dbReference>
<evidence type="ECO:0000313" key="2">
    <source>
        <dbReference type="EMBL" id="TYT23817.1"/>
    </source>
</evidence>
<name>A0A5D4XGR0_9GAMM</name>
<protein>
    <submittedName>
        <fullName evidence="2">GPW/gp25 family protein</fullName>
    </submittedName>
</protein>
<dbReference type="Pfam" id="PF04965">
    <property type="entry name" value="GPW_gp25"/>
    <property type="match status" value="1"/>
</dbReference>
<dbReference type="EMBL" id="VTFT01000002">
    <property type="protein sequence ID" value="TYT23817.1"/>
    <property type="molecule type" value="Genomic_DNA"/>
</dbReference>
<keyword evidence="3" id="KW-1185">Reference proteome</keyword>
<dbReference type="RefSeq" id="WP_149104517.1">
    <property type="nucleotide sequence ID" value="NZ_VTFT01000002.1"/>
</dbReference>
<accession>A0A5D4XGR0</accession>